<reference evidence="2 3" key="1">
    <citation type="submission" date="2019-08" db="EMBL/GenBank/DDBJ databases">
        <title>A chromosome-level genome assembly, high-density linkage maps, and genome scans reveal the genomic architecture of hybrid incompatibilities underlying speciation via character displacement in darters (Percidae: Etheostominae).</title>
        <authorList>
            <person name="Moran R.L."/>
            <person name="Catchen J.M."/>
            <person name="Fuller R.C."/>
        </authorList>
    </citation>
    <scope>NUCLEOTIDE SEQUENCE [LARGE SCALE GENOMIC DNA]</scope>
    <source>
        <strain evidence="2">EspeVRDwgs_2016</strain>
        <tissue evidence="2">Muscle</tissue>
    </source>
</reference>
<name>A0A5J5DHP9_9PERO</name>
<accession>A0A5J5DHP9</accession>
<feature type="compositionally biased region" description="Polar residues" evidence="1">
    <location>
        <begin position="175"/>
        <end position="194"/>
    </location>
</feature>
<feature type="non-terminal residue" evidence="2">
    <location>
        <position position="319"/>
    </location>
</feature>
<dbReference type="Proteomes" id="UP000327493">
    <property type="component" value="Chromosome 5"/>
</dbReference>
<protein>
    <submittedName>
        <fullName evidence="2">Uncharacterized protein</fullName>
    </submittedName>
</protein>
<evidence type="ECO:0000313" key="3">
    <source>
        <dbReference type="Proteomes" id="UP000327493"/>
    </source>
</evidence>
<feature type="region of interest" description="Disordered" evidence="1">
    <location>
        <begin position="251"/>
        <end position="319"/>
    </location>
</feature>
<keyword evidence="3" id="KW-1185">Reference proteome</keyword>
<feature type="compositionally biased region" description="Low complexity" evidence="1">
    <location>
        <begin position="289"/>
        <end position="306"/>
    </location>
</feature>
<evidence type="ECO:0000256" key="1">
    <source>
        <dbReference type="SAM" id="MobiDB-lite"/>
    </source>
</evidence>
<feature type="compositionally biased region" description="Basic and acidic residues" evidence="1">
    <location>
        <begin position="309"/>
        <end position="319"/>
    </location>
</feature>
<sequence>MTKSGRKKCLSFSPFRRRRQAAKDRRFCIIWINSMVKKQVEKHMAEVHSELHLMHHALREEMVAEVREQLRELVSWLNREQRVTSTWQRIKEKDYKEKTEDEKDEANSLNLETMSLNFSKTSSDIDVFILREPPKYEQRPRESLMILLDVSSNGDTSNASNDADTSSQPDEREPVQSQQISLSVATVPDTSQLIKESDEKESSRNPFDANPSFMPQEQRCEETQVIVNRTKEEETLLTERHWQEWMEKQEMRGNHNIKPVNQQNTKKQGGAGAAPPLSQKDVMLQNPQTASSCSSSPSTAAGSITSFSKHADPREELFC</sequence>
<evidence type="ECO:0000313" key="2">
    <source>
        <dbReference type="EMBL" id="KAA8592896.1"/>
    </source>
</evidence>
<dbReference type="AlphaFoldDB" id="A0A5J5DHP9"/>
<organism evidence="2 3">
    <name type="scientific">Etheostoma spectabile</name>
    <name type="common">orangethroat darter</name>
    <dbReference type="NCBI Taxonomy" id="54343"/>
    <lineage>
        <taxon>Eukaryota</taxon>
        <taxon>Metazoa</taxon>
        <taxon>Chordata</taxon>
        <taxon>Craniata</taxon>
        <taxon>Vertebrata</taxon>
        <taxon>Euteleostomi</taxon>
        <taxon>Actinopterygii</taxon>
        <taxon>Neopterygii</taxon>
        <taxon>Teleostei</taxon>
        <taxon>Neoteleostei</taxon>
        <taxon>Acanthomorphata</taxon>
        <taxon>Eupercaria</taxon>
        <taxon>Perciformes</taxon>
        <taxon>Percoidei</taxon>
        <taxon>Percidae</taxon>
        <taxon>Etheostomatinae</taxon>
        <taxon>Etheostoma</taxon>
    </lineage>
</organism>
<gene>
    <name evidence="2" type="ORF">FQN60_018351</name>
</gene>
<dbReference type="EMBL" id="VOFY01000005">
    <property type="protein sequence ID" value="KAA8592896.1"/>
    <property type="molecule type" value="Genomic_DNA"/>
</dbReference>
<comment type="caution">
    <text evidence="2">The sequence shown here is derived from an EMBL/GenBank/DDBJ whole genome shotgun (WGS) entry which is preliminary data.</text>
</comment>
<feature type="compositionally biased region" description="Polar residues" evidence="1">
    <location>
        <begin position="152"/>
        <end position="168"/>
    </location>
</feature>
<proteinExistence type="predicted"/>
<feature type="region of interest" description="Disordered" evidence="1">
    <location>
        <begin position="152"/>
        <end position="221"/>
    </location>
</feature>